<feature type="chain" id="PRO_5042499737" evidence="1">
    <location>
        <begin position="25"/>
        <end position="373"/>
    </location>
</feature>
<organism evidence="3 4">
    <name type="scientific">Candidatus Pseudobacter hemicellulosilyticus</name>
    <dbReference type="NCBI Taxonomy" id="3121375"/>
    <lineage>
        <taxon>Bacteria</taxon>
        <taxon>Pseudomonadati</taxon>
        <taxon>Bacteroidota</taxon>
        <taxon>Chitinophagia</taxon>
        <taxon>Chitinophagales</taxon>
        <taxon>Chitinophagaceae</taxon>
        <taxon>Pseudobacter</taxon>
    </lineage>
</organism>
<reference evidence="3" key="1">
    <citation type="submission" date="2023-03" db="EMBL/GenBank/DDBJ databases">
        <title>Andean soil-derived lignocellulolytic bacterial consortium as a source of novel taxa and putative plastic-active enzymes.</title>
        <authorList>
            <person name="Diaz-Garcia L."/>
            <person name="Chuvochina M."/>
            <person name="Feuerriegel G."/>
            <person name="Bunk B."/>
            <person name="Sproer C."/>
            <person name="Streit W.R."/>
            <person name="Rodriguez L.M."/>
            <person name="Overmann J."/>
            <person name="Jimenez D.J."/>
        </authorList>
    </citation>
    <scope>NUCLEOTIDE SEQUENCE</scope>
    <source>
        <strain evidence="3">MAG 7</strain>
    </source>
</reference>
<dbReference type="EMBL" id="CP119311">
    <property type="protein sequence ID" value="WEK33901.1"/>
    <property type="molecule type" value="Genomic_DNA"/>
</dbReference>
<sequence>MRSIIKKAITMTPVLLGFAAAGQAQTERVNIVTTAVPFLRITPDARAGGMGEAAIAASPDASSQFYNVAKYPFMESKSGISATYTPWLRKLGLNDVYLASLAGYYKLDDEQAFSGSLRYFNLGNIQITDYNGNDLNAESPREMCLDLGYSRKLSDHLALGLSVRYIRSTLARSAANGTAYKSGNAVAADLGLYYTTVNDKAGGWSAGLALSNIGSKIGYTSDASQKSFLPANIGLGAGYTWITDEVNKISVTGEINKLLVPVAPIDGTEEDYRKYNERGLISSITNSFDNKAMAYSLGAEYVYDGQFAIRAGYYTDSRSIGKRNYFTTGLGVNYNMLGINFSYLIPSGNGANVNPLSNTLRFSLLVDLGQVIK</sequence>
<evidence type="ECO:0000313" key="3">
    <source>
        <dbReference type="EMBL" id="WEK33901.1"/>
    </source>
</evidence>
<keyword evidence="1" id="KW-0732">Signal</keyword>
<dbReference type="SUPFAM" id="SSF56935">
    <property type="entry name" value="Porins"/>
    <property type="match status" value="1"/>
</dbReference>
<proteinExistence type="predicted"/>
<name>A0AAJ5WNF1_9BACT</name>
<dbReference type="InterPro" id="IPR045741">
    <property type="entry name" value="PorV"/>
</dbReference>
<feature type="signal peptide" evidence="1">
    <location>
        <begin position="1"/>
        <end position="24"/>
    </location>
</feature>
<evidence type="ECO:0000313" key="4">
    <source>
        <dbReference type="Proteomes" id="UP001220610"/>
    </source>
</evidence>
<dbReference type="NCBIfam" id="NF033709">
    <property type="entry name" value="PorV_fam"/>
    <property type="match status" value="1"/>
</dbReference>
<dbReference type="Gene3D" id="2.40.160.60">
    <property type="entry name" value="Outer membrane protein transport protein (OMPP1/FadL/TodX)"/>
    <property type="match status" value="1"/>
</dbReference>
<protein>
    <submittedName>
        <fullName evidence="3">Type IX secretion system outer membrane channel protein PorV</fullName>
    </submittedName>
</protein>
<evidence type="ECO:0000259" key="2">
    <source>
        <dbReference type="Pfam" id="PF19572"/>
    </source>
</evidence>
<dbReference type="AlphaFoldDB" id="A0AAJ5WNF1"/>
<dbReference type="NCBIfam" id="NF033710">
    <property type="entry name" value="T9SS_OM_PorV"/>
    <property type="match status" value="1"/>
</dbReference>
<accession>A0AAJ5WNF1</accession>
<feature type="domain" description="Type IX secretion system protein PorV" evidence="2">
    <location>
        <begin position="26"/>
        <end position="263"/>
    </location>
</feature>
<dbReference type="Proteomes" id="UP001220610">
    <property type="component" value="Chromosome"/>
</dbReference>
<dbReference type="Pfam" id="PF19572">
    <property type="entry name" value="PorV"/>
    <property type="match status" value="1"/>
</dbReference>
<gene>
    <name evidence="3" type="primary">porV</name>
    <name evidence="3" type="ORF">P0Y53_15540</name>
</gene>
<dbReference type="InterPro" id="IPR047799">
    <property type="entry name" value="T9SS_OM_PorV"/>
</dbReference>
<evidence type="ECO:0000256" key="1">
    <source>
        <dbReference type="SAM" id="SignalP"/>
    </source>
</evidence>